<reference evidence="1" key="1">
    <citation type="journal article" date="2011" name="J. Am. Chem. Soc.">
        <title>Cloning and characterization of an environmental DNA-derived gene cluster that encodes the biosynthesis of the antitumor substance BE-54017.</title>
        <authorList>
            <person name="Chang F.Y."/>
            <person name="Brady S.F."/>
        </authorList>
    </citation>
    <scope>NUCLEOTIDE SEQUENCE</scope>
</reference>
<dbReference type="InterPro" id="IPR011990">
    <property type="entry name" value="TPR-like_helical_dom_sf"/>
</dbReference>
<proteinExistence type="predicted"/>
<dbReference type="EMBL" id="JF439215">
    <property type="protein sequence ID" value="AEF32103.1"/>
    <property type="molecule type" value="Genomic_DNA"/>
</dbReference>
<accession>F6LWB3</accession>
<sequence length="1074" mass="117502">MIRFMSWTNEVSGRVDGPVLQVGVLVGDVHVNTARPARSAYLAQVEALVPKSLGGRSGELALLTAFCSSESAVESYLWWRAEAWSGKSALLSWFVLHPPPNVHVVSFFVTSRLPGQNDRRGFVDCVLEQLHDLAELPPRADLTDATREPYLRQLLVKVAGRIREQGEHFVLVVDGLDEDRGLDGSADAHSIAALLPHRGVRVVVAARPDPVLPGDVHEDHPLRVSARVERLTPSPEASAVHDVMTRDLKRLMRGNQVQQDLLGFVTAAGGGLSARDLAELTGASQWQVEDDLKTTAGRSFARRPGEPPVYLLAHDQLHVLAVDMLGPRLRSFQQRLAEWAGTYRARGWPPDTPRHLLQGHAALLAATGDRQRLLDHVIDPRRQNAAHTMFGNHHASLTEIETAQAVFLGDDEPDLTALARLAVHRTSLQDGGNWIPAPLPRMWARAGRVDHAQVLIASISEPIARTRALMGTAEELHRTGRLDLAARMLDTAEALTLAFNQFWGDWLHRELAEAAVKVGDHDRTQRVIDHLSSADSKAHVCASAALAALSTANREHAERWYQDAEQALTSEPAREGLFGTAVKFQANALMFATMAAAAAALGRQQRAAELAATATDPESTYELRSHGQVVEVAETLASGGFVDLALSFTKTHTAVEDPEDALLGIVRTLAYNGDLDKAEALARTGAEAQHRCAALAAVEFAAGRGADPVRANRLRTEVEPALNDLAPDEFKRFAVMATAVAAADAGQCDRAEKSTFRLLLPEKHFSGALAVAFAFLRRGESNRAERIIEATEHAARSTSPSSDERALLRWIDVMTDFGDVDRAETAASFLQDPEIRSAAWQRLAETAAASGDLRRFQAAFDHITQPSLQQRPRMEMIRMLLGADEENEATRLARTADVTRHRAAALDFIAGATRDRAMLDEVISLATDAIELDEQATILHAALRTAVDLGDRATAELLLRRLHLVQDQLTAEAKRNGDHVGTMRLPDRLRTLTELADRLKASPVHIMREEEGSAVRSVASPFFLGSSPLSFRTQLAEALTISSWMDTVDRLVEEDPAVYPAIIRELDRLQTEGR</sequence>
<name>F6LWB3_9BACT</name>
<protein>
    <submittedName>
        <fullName evidence="1">Uncharacterized protein</fullName>
    </submittedName>
</protein>
<reference evidence="1" key="2">
    <citation type="submission" date="2011-02" db="EMBL/GenBank/DDBJ databases">
        <authorList>
            <person name="Chang F.-Y."/>
            <person name="Brady S.F."/>
        </authorList>
    </citation>
    <scope>NUCLEOTIDE SEQUENCE</scope>
</reference>
<dbReference type="AlphaFoldDB" id="F6LWB3"/>
<evidence type="ECO:0000313" key="1">
    <source>
        <dbReference type="EMBL" id="AEF32103.1"/>
    </source>
</evidence>
<dbReference type="Gene3D" id="1.25.40.10">
    <property type="entry name" value="Tetratricopeptide repeat domain"/>
    <property type="match status" value="2"/>
</dbReference>
<organism evidence="1">
    <name type="scientific">uncultured bacterium AB1650</name>
    <dbReference type="NCBI Taxonomy" id="1047164"/>
    <lineage>
        <taxon>Bacteria</taxon>
        <taxon>environmental samples</taxon>
    </lineage>
</organism>